<dbReference type="InterPro" id="IPR029044">
    <property type="entry name" value="Nucleotide-diphossugar_trans"/>
</dbReference>
<dbReference type="RefSeq" id="WP_044525781.1">
    <property type="nucleotide sequence ID" value="NZ_CP009440.1"/>
</dbReference>
<dbReference type="OrthoDB" id="9811884at2"/>
<dbReference type="GO" id="GO:0005886">
    <property type="term" value="C:plasma membrane"/>
    <property type="evidence" value="ECO:0007669"/>
    <property type="project" value="TreeGrafter"/>
</dbReference>
<evidence type="ECO:0000313" key="4">
    <source>
        <dbReference type="Proteomes" id="UP000031830"/>
    </source>
</evidence>
<dbReference type="KEGG" id="fpz:LA55_549"/>
<dbReference type="Gene3D" id="3.90.550.10">
    <property type="entry name" value="Spore Coat Polysaccharide Biosynthesis Protein SpsA, Chain A"/>
    <property type="match status" value="1"/>
</dbReference>
<evidence type="ECO:0000259" key="2">
    <source>
        <dbReference type="Pfam" id="PF00535"/>
    </source>
</evidence>
<reference evidence="3 4" key="1">
    <citation type="journal article" date="2015" name="Genome Announc.">
        <title>Genome sequencing of 18 francisella strains to aid in assay development and testing.</title>
        <authorList>
            <person name="Johnson S.L."/>
            <person name="Daligault H.E."/>
            <person name="Davenport K.W."/>
            <person name="Coyne S.R."/>
            <person name="Frey K.G."/>
            <person name="Koroleva G.I."/>
            <person name="Broomall S.M."/>
            <person name="Bishop-Lilly K.A."/>
            <person name="Bruce D.C."/>
            <person name="Chertkov O."/>
            <person name="Freitas T."/>
            <person name="Jaissle J."/>
            <person name="Ladner J.T."/>
            <person name="Rosenzweig C.N."/>
            <person name="Gibbons H.S."/>
            <person name="Palacios G.F."/>
            <person name="Redden C.L."/>
            <person name="Xu Y."/>
            <person name="Minogue T.D."/>
            <person name="Chain P.S."/>
        </authorList>
    </citation>
    <scope>NUCLEOTIDE SEQUENCE [LARGE SCALE GENOMIC DNA]</scope>
    <source>
        <strain evidence="3 4">GA01-2794</strain>
    </source>
</reference>
<gene>
    <name evidence="3" type="ORF">LA55_549</name>
</gene>
<dbReference type="EMBL" id="CP009440">
    <property type="protein sequence ID" value="AJI53986.1"/>
    <property type="molecule type" value="Genomic_DNA"/>
</dbReference>
<dbReference type="GO" id="GO:0016740">
    <property type="term" value="F:transferase activity"/>
    <property type="evidence" value="ECO:0007669"/>
    <property type="project" value="UniProtKB-KW"/>
</dbReference>
<keyword evidence="1" id="KW-0812">Transmembrane</keyword>
<evidence type="ECO:0000313" key="3">
    <source>
        <dbReference type="EMBL" id="AJI53986.1"/>
    </source>
</evidence>
<dbReference type="Proteomes" id="UP000031830">
    <property type="component" value="Chromosome"/>
</dbReference>
<dbReference type="STRING" id="28110.KU46_1085"/>
<dbReference type="CDD" id="cd04187">
    <property type="entry name" value="DPM1_like_bac"/>
    <property type="match status" value="1"/>
</dbReference>
<dbReference type="SUPFAM" id="SSF53448">
    <property type="entry name" value="Nucleotide-diphospho-sugar transferases"/>
    <property type="match status" value="1"/>
</dbReference>
<dbReference type="PANTHER" id="PTHR48090:SF8">
    <property type="entry name" value="GLYCOSYLTRANSFERASE CSBB-RELATED"/>
    <property type="match status" value="1"/>
</dbReference>
<sequence>MTNVRNIKDPNIYAVIPVYNEEVLIESFLRDLANKLLQITPNYKIVVVNDGSSDNSVEIIQSLVGQLNIKFISFSRNFGQEAAITAGLEASKDADAAIIMDCDFQHPIEVIDQFYAKWCEGFSNIYGVRNRTDQSATRSFLSEIFFKVSNELMGVKIPANAGYFRLLDKQCIKAFNSLPENGRFIRGLFAWIGFKGYPVPFDVADRQDGTASRWGYRKLFKLAFTGIFSFSSVPLRLISIFGLLVSLVAMSYGLYIFIESLFFGGDVSGWPTIVVSIMFFSGVQLISLGVLGEYISRIFEEAKKRPRYIIDEDESRNL</sequence>
<keyword evidence="1" id="KW-0472">Membrane</keyword>
<name>A0A0B6D546_9GAMM</name>
<feature type="transmembrane region" description="Helical" evidence="1">
    <location>
        <begin position="237"/>
        <end position="258"/>
    </location>
</feature>
<dbReference type="AlphaFoldDB" id="A0A0B6D546"/>
<accession>A0A0B6D546</accession>
<feature type="domain" description="Glycosyltransferase 2-like" evidence="2">
    <location>
        <begin position="14"/>
        <end position="170"/>
    </location>
</feature>
<dbReference type="InterPro" id="IPR001173">
    <property type="entry name" value="Glyco_trans_2-like"/>
</dbReference>
<dbReference type="PANTHER" id="PTHR48090">
    <property type="entry name" value="UNDECAPRENYL-PHOSPHATE 4-DEOXY-4-FORMAMIDO-L-ARABINOSE TRANSFERASE-RELATED"/>
    <property type="match status" value="1"/>
</dbReference>
<feature type="transmembrane region" description="Helical" evidence="1">
    <location>
        <begin position="270"/>
        <end position="295"/>
    </location>
</feature>
<keyword evidence="1" id="KW-1133">Transmembrane helix</keyword>
<protein>
    <submittedName>
        <fullName evidence="3">Glycosyl transferase 2 family protein</fullName>
    </submittedName>
</protein>
<dbReference type="Pfam" id="PF00535">
    <property type="entry name" value="Glycos_transf_2"/>
    <property type="match status" value="1"/>
</dbReference>
<proteinExistence type="predicted"/>
<keyword evidence="3" id="KW-0808">Transferase</keyword>
<dbReference type="InterPro" id="IPR050256">
    <property type="entry name" value="Glycosyltransferase_2"/>
</dbReference>
<evidence type="ECO:0000256" key="1">
    <source>
        <dbReference type="SAM" id="Phobius"/>
    </source>
</evidence>
<organism evidence="3 4">
    <name type="scientific">Francisella philomiragia</name>
    <dbReference type="NCBI Taxonomy" id="28110"/>
    <lineage>
        <taxon>Bacteria</taxon>
        <taxon>Pseudomonadati</taxon>
        <taxon>Pseudomonadota</taxon>
        <taxon>Gammaproteobacteria</taxon>
        <taxon>Thiotrichales</taxon>
        <taxon>Francisellaceae</taxon>
        <taxon>Francisella</taxon>
    </lineage>
</organism>